<keyword evidence="6" id="KW-0808">Transferase</keyword>
<dbReference type="Gene3D" id="3.90.1150.10">
    <property type="entry name" value="Aspartate Aminotransferase, domain 1"/>
    <property type="match status" value="1"/>
</dbReference>
<dbReference type="InterPro" id="IPR015421">
    <property type="entry name" value="PyrdxlP-dep_Trfase_major"/>
</dbReference>
<dbReference type="Proteomes" id="UP000243376">
    <property type="component" value="Unassembled WGS sequence"/>
</dbReference>
<dbReference type="InterPro" id="IPR020578">
    <property type="entry name" value="Aminotrans_V_PyrdxlP_BS"/>
</dbReference>
<accession>A0A2J6X7E8</accession>
<evidence type="ECO:0000259" key="5">
    <source>
        <dbReference type="Pfam" id="PF00266"/>
    </source>
</evidence>
<organism evidence="6 7">
    <name type="scientific">Chloroflexus aggregans</name>
    <dbReference type="NCBI Taxonomy" id="152260"/>
    <lineage>
        <taxon>Bacteria</taxon>
        <taxon>Bacillati</taxon>
        <taxon>Chloroflexota</taxon>
        <taxon>Chloroflexia</taxon>
        <taxon>Chloroflexales</taxon>
        <taxon>Chloroflexineae</taxon>
        <taxon>Chloroflexaceae</taxon>
        <taxon>Chloroflexus</taxon>
    </lineage>
</organism>
<dbReference type="PANTHER" id="PTHR43586">
    <property type="entry name" value="CYSTEINE DESULFURASE"/>
    <property type="match status" value="1"/>
</dbReference>
<dbReference type="Gene3D" id="3.40.640.10">
    <property type="entry name" value="Type I PLP-dependent aspartate aminotransferase-like (Major domain)"/>
    <property type="match status" value="1"/>
</dbReference>
<dbReference type="PANTHER" id="PTHR43586:SF15">
    <property type="entry name" value="BLR3095 PROTEIN"/>
    <property type="match status" value="1"/>
</dbReference>
<evidence type="ECO:0000256" key="3">
    <source>
        <dbReference type="RuleBase" id="RU004075"/>
    </source>
</evidence>
<comment type="similarity">
    <text evidence="3">Belongs to the class-V pyridoxal-phosphate-dependent aminotransferase family.</text>
</comment>
<evidence type="ECO:0000256" key="1">
    <source>
        <dbReference type="ARBA" id="ARBA00001933"/>
    </source>
</evidence>
<comment type="cofactor">
    <cofactor evidence="1 4">
        <name>pyridoxal 5'-phosphate</name>
        <dbReference type="ChEBI" id="CHEBI:597326"/>
    </cofactor>
</comment>
<evidence type="ECO:0000256" key="2">
    <source>
        <dbReference type="ARBA" id="ARBA00022898"/>
    </source>
</evidence>
<gene>
    <name evidence="6" type="ORF">C0184_06165</name>
</gene>
<dbReference type="InterPro" id="IPR015424">
    <property type="entry name" value="PyrdxlP-dep_Trfase"/>
</dbReference>
<comment type="caution">
    <text evidence="6">The sequence shown here is derived from an EMBL/GenBank/DDBJ whole genome shotgun (WGS) entry which is preliminary data.</text>
</comment>
<feature type="domain" description="Aminotransferase class V" evidence="5">
    <location>
        <begin position="19"/>
        <end position="370"/>
    </location>
</feature>
<proteinExistence type="inferred from homology"/>
<evidence type="ECO:0000313" key="6">
    <source>
        <dbReference type="EMBL" id="PMP82915.1"/>
    </source>
</evidence>
<dbReference type="EMBL" id="PNIQ01000405">
    <property type="protein sequence ID" value="PMP82915.1"/>
    <property type="molecule type" value="Genomic_DNA"/>
</dbReference>
<dbReference type="InterPro" id="IPR015422">
    <property type="entry name" value="PyrdxlP-dep_Trfase_small"/>
</dbReference>
<dbReference type="InterPro" id="IPR000192">
    <property type="entry name" value="Aminotrans_V_dom"/>
</dbReference>
<keyword evidence="6" id="KW-0032">Aminotransferase</keyword>
<dbReference type="AlphaFoldDB" id="A0A2J6X7E8"/>
<dbReference type="SUPFAM" id="SSF53383">
    <property type="entry name" value="PLP-dependent transferases"/>
    <property type="match status" value="1"/>
</dbReference>
<dbReference type="GO" id="GO:0008483">
    <property type="term" value="F:transaminase activity"/>
    <property type="evidence" value="ECO:0007669"/>
    <property type="project" value="UniProtKB-KW"/>
</dbReference>
<evidence type="ECO:0000313" key="7">
    <source>
        <dbReference type="Proteomes" id="UP000243376"/>
    </source>
</evidence>
<evidence type="ECO:0000256" key="4">
    <source>
        <dbReference type="RuleBase" id="RU004504"/>
    </source>
</evidence>
<sequence length="380" mass="41564">MTTDFSAYRAEFPITERYIFLSHAAVSPLSRRVQAAIQAYLDQATHEPFTAVFPKVIAQFAELKQRLARLINAASPDEIVLMPNTAAGINTAAVSLPLRPGDNVLVLDGDYPANVYPWQQLAYRGVLTKVVPQHNGGLNLELLMRRIDHRTRVIALSTAMFATGFRNDLVAVGQICRERGIYFVVDAIQTLGAFPVDVQAWHVDMLACGSQKWLLSTPGSGFLYVRRELIRDLVPGAYVGAASSVSGQNYLDYNLTLPETAERFTLGTPNVANNLALLAAVTMLQEVGIEYIERQVSTLVAALIDDLQERGYRLAADTAPEHRSGIVVALVENPNTVSHRLNEAGIVVTPRGAGVRIAPHFYNTLDEVLRVGEALDAATK</sequence>
<keyword evidence="2" id="KW-0663">Pyridoxal phosphate</keyword>
<name>A0A2J6X7E8_9CHLR</name>
<protein>
    <submittedName>
        <fullName evidence="6">Aminotransferase V</fullName>
    </submittedName>
</protein>
<dbReference type="PROSITE" id="PS00595">
    <property type="entry name" value="AA_TRANSFER_CLASS_5"/>
    <property type="match status" value="1"/>
</dbReference>
<reference evidence="6 7" key="1">
    <citation type="submission" date="2018-01" db="EMBL/GenBank/DDBJ databases">
        <title>Metagenomic assembled genomes from two thermal pools in the Uzon Caldera, Kamchatka, Russia.</title>
        <authorList>
            <person name="Wilkins L."/>
            <person name="Ettinger C."/>
        </authorList>
    </citation>
    <scope>NUCLEOTIDE SEQUENCE [LARGE SCALE GENOMIC DNA]</scope>
    <source>
        <strain evidence="6">ZAV-02</strain>
    </source>
</reference>
<dbReference type="Pfam" id="PF00266">
    <property type="entry name" value="Aminotran_5"/>
    <property type="match status" value="1"/>
</dbReference>